<keyword evidence="6" id="KW-1185">Reference proteome</keyword>
<accession>A0ABV3MH82</accession>
<dbReference type="SUPFAM" id="SSF47413">
    <property type="entry name" value="lambda repressor-like DNA-binding domains"/>
    <property type="match status" value="1"/>
</dbReference>
<feature type="transmembrane region" description="Helical" evidence="3">
    <location>
        <begin position="100"/>
        <end position="124"/>
    </location>
</feature>
<keyword evidence="1" id="KW-0238">DNA-binding</keyword>
<evidence type="ECO:0000256" key="3">
    <source>
        <dbReference type="SAM" id="Phobius"/>
    </source>
</evidence>
<organism evidence="5 6">
    <name type="scientific">Enterococcus entomosocium</name>
    <dbReference type="NCBI Taxonomy" id="3034352"/>
    <lineage>
        <taxon>Bacteria</taxon>
        <taxon>Bacillati</taxon>
        <taxon>Bacillota</taxon>
        <taxon>Bacilli</taxon>
        <taxon>Lactobacillales</taxon>
        <taxon>Enterococcaceae</taxon>
        <taxon>Enterococcus</taxon>
    </lineage>
</organism>
<evidence type="ECO:0000313" key="6">
    <source>
        <dbReference type="Proteomes" id="UP001554047"/>
    </source>
</evidence>
<keyword evidence="2" id="KW-0175">Coiled coil</keyword>
<keyword evidence="3" id="KW-0812">Transmembrane</keyword>
<gene>
    <name evidence="5" type="ORF">AB1I55_17120</name>
</gene>
<dbReference type="PANTHER" id="PTHR46558">
    <property type="entry name" value="TRACRIPTIONAL REGULATORY PROTEIN-RELATED-RELATED"/>
    <property type="match status" value="1"/>
</dbReference>
<dbReference type="PROSITE" id="PS50943">
    <property type="entry name" value="HTH_CROC1"/>
    <property type="match status" value="1"/>
</dbReference>
<comment type="caution">
    <text evidence="5">The sequence shown here is derived from an EMBL/GenBank/DDBJ whole genome shotgun (WGS) entry which is preliminary data.</text>
</comment>
<dbReference type="RefSeq" id="WP_218568917.1">
    <property type="nucleotide sequence ID" value="NZ_JBFDTB010000049.1"/>
</dbReference>
<dbReference type="InterPro" id="IPR001387">
    <property type="entry name" value="Cro/C1-type_HTH"/>
</dbReference>
<dbReference type="Proteomes" id="UP001554047">
    <property type="component" value="Unassembled WGS sequence"/>
</dbReference>
<name>A0ABV3MH82_9ENTE</name>
<feature type="transmembrane region" description="Helical" evidence="3">
    <location>
        <begin position="136"/>
        <end position="153"/>
    </location>
</feature>
<proteinExistence type="predicted"/>
<dbReference type="PANTHER" id="PTHR46558:SF4">
    <property type="entry name" value="DNA-BIDING PHAGE PROTEIN"/>
    <property type="match status" value="1"/>
</dbReference>
<evidence type="ECO:0000256" key="1">
    <source>
        <dbReference type="ARBA" id="ARBA00023125"/>
    </source>
</evidence>
<protein>
    <submittedName>
        <fullName evidence="5">Helix-turn-helix domain-containing protein</fullName>
    </submittedName>
</protein>
<sequence>MMELGEKLKSHRENKGFSQVFVAEKLNVSRQSISKWENDRGYPDYDNLILLSQLYEVSIGELLDENEKLKKKIEHNNEDIASKKQKLQLLRNTLGKDESLVLIGLSALASFIFPVGIIVCMFVFVRNKRCNSYYKLIWLISILALALNLYAGYGHLANYMGWGSVSIEQIE</sequence>
<dbReference type="Pfam" id="PF01381">
    <property type="entry name" value="HTH_3"/>
    <property type="match status" value="1"/>
</dbReference>
<feature type="domain" description="HTH cro/C1-type" evidence="4">
    <location>
        <begin position="8"/>
        <end position="62"/>
    </location>
</feature>
<keyword evidence="3" id="KW-0472">Membrane</keyword>
<dbReference type="SMART" id="SM00530">
    <property type="entry name" value="HTH_XRE"/>
    <property type="match status" value="1"/>
</dbReference>
<dbReference type="InterPro" id="IPR010982">
    <property type="entry name" value="Lambda_DNA-bd_dom_sf"/>
</dbReference>
<feature type="coiled-coil region" evidence="2">
    <location>
        <begin position="59"/>
        <end position="93"/>
    </location>
</feature>
<evidence type="ECO:0000259" key="4">
    <source>
        <dbReference type="PROSITE" id="PS50943"/>
    </source>
</evidence>
<dbReference type="EMBL" id="JBFDTB010000049">
    <property type="protein sequence ID" value="MEW3467819.1"/>
    <property type="molecule type" value="Genomic_DNA"/>
</dbReference>
<keyword evidence="3" id="KW-1133">Transmembrane helix</keyword>
<evidence type="ECO:0000313" key="5">
    <source>
        <dbReference type="EMBL" id="MEW3467819.1"/>
    </source>
</evidence>
<reference evidence="5 6" key="1">
    <citation type="submission" date="2024-05" db="EMBL/GenBank/DDBJ databases">
        <title>Human gut microbiome strain richness.</title>
        <authorList>
            <person name="Chen-Liaw A."/>
        </authorList>
    </citation>
    <scope>NUCLEOTIDE SEQUENCE [LARGE SCALE GENOMIC DNA]</scope>
    <source>
        <strain evidence="5 6">J1100102st1_G3_J1100102_180507</strain>
    </source>
</reference>
<evidence type="ECO:0000256" key="2">
    <source>
        <dbReference type="SAM" id="Coils"/>
    </source>
</evidence>
<dbReference type="CDD" id="cd00093">
    <property type="entry name" value="HTH_XRE"/>
    <property type="match status" value="1"/>
</dbReference>
<dbReference type="Gene3D" id="1.10.260.40">
    <property type="entry name" value="lambda repressor-like DNA-binding domains"/>
    <property type="match status" value="1"/>
</dbReference>